<sequence length="110" mass="12703">MKLTRLDGVGDAFEPLELPPEDRLEILIINPSRLEADVFTFDFTVVQFSLFIIFGCVCVSVIKSLLFPSGCVVNRRNIIHRRIPLTSTVRFIFTHHHHRVHDVWLILFGC</sequence>
<dbReference type="EnsemblMetazoa" id="GAUT024830-RA">
    <property type="protein sequence ID" value="GAUT024830-PA"/>
    <property type="gene ID" value="GAUT024830"/>
</dbReference>
<accession>A0A1A9V3S3</accession>
<keyword evidence="1" id="KW-0812">Transmembrane</keyword>
<evidence type="ECO:0000313" key="2">
    <source>
        <dbReference type="EnsemblMetazoa" id="GAUT024830-PA"/>
    </source>
</evidence>
<reference evidence="2" key="1">
    <citation type="submission" date="2020-05" db="UniProtKB">
        <authorList>
            <consortium name="EnsemblMetazoa"/>
        </authorList>
    </citation>
    <scope>IDENTIFICATION</scope>
    <source>
        <strain evidence="2">TTRI</strain>
    </source>
</reference>
<keyword evidence="1" id="KW-1133">Transmembrane helix</keyword>
<dbReference type="Proteomes" id="UP000078200">
    <property type="component" value="Unassembled WGS sequence"/>
</dbReference>
<evidence type="ECO:0000313" key="3">
    <source>
        <dbReference type="Proteomes" id="UP000078200"/>
    </source>
</evidence>
<dbReference type="VEuPathDB" id="VectorBase:GAUT024830"/>
<organism evidence="2 3">
    <name type="scientific">Glossina austeni</name>
    <name type="common">Savannah tsetse fly</name>
    <dbReference type="NCBI Taxonomy" id="7395"/>
    <lineage>
        <taxon>Eukaryota</taxon>
        <taxon>Metazoa</taxon>
        <taxon>Ecdysozoa</taxon>
        <taxon>Arthropoda</taxon>
        <taxon>Hexapoda</taxon>
        <taxon>Insecta</taxon>
        <taxon>Pterygota</taxon>
        <taxon>Neoptera</taxon>
        <taxon>Endopterygota</taxon>
        <taxon>Diptera</taxon>
        <taxon>Brachycera</taxon>
        <taxon>Muscomorpha</taxon>
        <taxon>Hippoboscoidea</taxon>
        <taxon>Glossinidae</taxon>
        <taxon>Glossina</taxon>
    </lineage>
</organism>
<evidence type="ECO:0000256" key="1">
    <source>
        <dbReference type="SAM" id="Phobius"/>
    </source>
</evidence>
<keyword evidence="3" id="KW-1185">Reference proteome</keyword>
<protein>
    <submittedName>
        <fullName evidence="2">Uncharacterized protein</fullName>
    </submittedName>
</protein>
<dbReference type="AlphaFoldDB" id="A0A1A9V3S3"/>
<feature type="transmembrane region" description="Helical" evidence="1">
    <location>
        <begin position="48"/>
        <end position="73"/>
    </location>
</feature>
<keyword evidence="1" id="KW-0472">Membrane</keyword>
<proteinExistence type="predicted"/>
<name>A0A1A9V3S3_GLOAU</name>